<evidence type="ECO:0000313" key="1">
    <source>
        <dbReference type="EMBL" id="MDV3438147.1"/>
    </source>
</evidence>
<keyword evidence="2" id="KW-1185">Reference proteome</keyword>
<organism evidence="1 2">
    <name type="scientific">Metapseudomonas otitidis</name>
    <dbReference type="NCBI Taxonomy" id="319939"/>
    <lineage>
        <taxon>Bacteria</taxon>
        <taxon>Pseudomonadati</taxon>
        <taxon>Pseudomonadota</taxon>
        <taxon>Gammaproteobacteria</taxon>
        <taxon>Pseudomonadales</taxon>
        <taxon>Pseudomonadaceae</taxon>
        <taxon>Metapseudomonas</taxon>
    </lineage>
</organism>
<protein>
    <recommendedName>
        <fullName evidence="3">Lipoprotein</fullName>
    </recommendedName>
</protein>
<comment type="caution">
    <text evidence="1">The sequence shown here is derived from an EMBL/GenBank/DDBJ whole genome shotgun (WGS) entry which is preliminary data.</text>
</comment>
<dbReference type="Proteomes" id="UP001273935">
    <property type="component" value="Unassembled WGS sequence"/>
</dbReference>
<evidence type="ECO:0008006" key="3">
    <source>
        <dbReference type="Google" id="ProtNLM"/>
    </source>
</evidence>
<evidence type="ECO:0000313" key="2">
    <source>
        <dbReference type="Proteomes" id="UP001273935"/>
    </source>
</evidence>
<dbReference type="PROSITE" id="PS51257">
    <property type="entry name" value="PROKAR_LIPOPROTEIN"/>
    <property type="match status" value="1"/>
</dbReference>
<reference evidence="1 2" key="1">
    <citation type="submission" date="2023-10" db="EMBL/GenBank/DDBJ databases">
        <title>Pseudomonas otitidis isolated from a paediatric patient with cystic fibrosis in Chile.</title>
        <authorList>
            <person name="Amsteins-Romero L."/>
            <person name="Opazo-Capurro A."/>
            <person name="Matus-Kohler M."/>
            <person name="Gonzalez-Rocha G."/>
        </authorList>
    </citation>
    <scope>NUCLEOTIDE SEQUENCE [LARGE SCALE GENOMIC DNA]</scope>
    <source>
        <strain evidence="1 2">P-714</strain>
    </source>
</reference>
<name>A0ABU3XJR0_9GAMM</name>
<proteinExistence type="predicted"/>
<sequence>MIFMMNRKSSGLLLGRFTVVAMCLLVVACGEKEPSVNTPKYRAAHGIVEGDVNVIEVSGVLFRLPKDTDFDVYSSGVIQPGRADRLTIRLYMDHRGLHDRKKISTEGLTWIDISRMGDPNGKTHFQVEQERLGLPTVRPSLGLIEYPLQEPVSQAEYSGSYIYIPYGEAKGSVRELYCTVAWPKDPDKVNGDCRASYYLDSGLLVQVLFPYRALVNWKSIMRAVVQELGRIEIKANAQGGAL</sequence>
<gene>
    <name evidence="1" type="ORF">R0G64_01730</name>
</gene>
<dbReference type="EMBL" id="JAWJUL010000004">
    <property type="protein sequence ID" value="MDV3438147.1"/>
    <property type="molecule type" value="Genomic_DNA"/>
</dbReference>
<dbReference type="RefSeq" id="WP_317233432.1">
    <property type="nucleotide sequence ID" value="NZ_JAWJUL010000004.1"/>
</dbReference>
<accession>A0ABU3XJR0</accession>